<evidence type="ECO:0000313" key="2">
    <source>
        <dbReference type="EMBL" id="MFC5429272.1"/>
    </source>
</evidence>
<protein>
    <submittedName>
        <fullName evidence="2">DUF2946 domain-containing protein</fullName>
    </submittedName>
</protein>
<reference evidence="3" key="1">
    <citation type="journal article" date="2019" name="Int. J. Syst. Evol. Microbiol.">
        <title>The Global Catalogue of Microorganisms (GCM) 10K type strain sequencing project: providing services to taxonomists for standard genome sequencing and annotation.</title>
        <authorList>
            <consortium name="The Broad Institute Genomics Platform"/>
            <consortium name="The Broad Institute Genome Sequencing Center for Infectious Disease"/>
            <person name="Wu L."/>
            <person name="Ma J."/>
        </authorList>
    </citation>
    <scope>NUCLEOTIDE SEQUENCE [LARGE SCALE GENOMIC DNA]</scope>
    <source>
        <strain evidence="3">CCUG 56042</strain>
    </source>
</reference>
<sequence length="148" mass="15617">MTNRSRTHLTAWLGLIAMWLVVFAPIVSQLIEQSRSHQDAVVACTEMNMGDMSMDDMHMSNMQMGDIHMCSAASHAADTGHHASSATTMAACGYCDLLGTHAAMPALAPAADAAYVLLTFAAAPVLSTRFTPIGAFPSGRPRAPPVVS</sequence>
<proteinExistence type="predicted"/>
<gene>
    <name evidence="2" type="ORF">ACFPTO_10735</name>
</gene>
<evidence type="ECO:0000313" key="3">
    <source>
        <dbReference type="Proteomes" id="UP001596103"/>
    </source>
</evidence>
<evidence type="ECO:0000256" key="1">
    <source>
        <dbReference type="SAM" id="Phobius"/>
    </source>
</evidence>
<accession>A0ABW0J879</accession>
<dbReference type="Proteomes" id="UP001596103">
    <property type="component" value="Unassembled WGS sequence"/>
</dbReference>
<keyword evidence="3" id="KW-1185">Reference proteome</keyword>
<keyword evidence="1" id="KW-1133">Transmembrane helix</keyword>
<dbReference type="InterPro" id="IPR021333">
    <property type="entry name" value="DUF2946"/>
</dbReference>
<feature type="transmembrane region" description="Helical" evidence="1">
    <location>
        <begin position="12"/>
        <end position="31"/>
    </location>
</feature>
<comment type="caution">
    <text evidence="2">The sequence shown here is derived from an EMBL/GenBank/DDBJ whole genome shotgun (WGS) entry which is preliminary data.</text>
</comment>
<dbReference type="EMBL" id="JBHSMP010000013">
    <property type="protein sequence ID" value="MFC5429272.1"/>
    <property type="molecule type" value="Genomic_DNA"/>
</dbReference>
<dbReference type="Pfam" id="PF11162">
    <property type="entry name" value="DUF2946"/>
    <property type="match status" value="1"/>
</dbReference>
<name>A0ABW0J879_9BURK</name>
<organism evidence="2 3">
    <name type="scientific">Paraburkholderia denitrificans</name>
    <dbReference type="NCBI Taxonomy" id="694025"/>
    <lineage>
        <taxon>Bacteria</taxon>
        <taxon>Pseudomonadati</taxon>
        <taxon>Pseudomonadota</taxon>
        <taxon>Betaproteobacteria</taxon>
        <taxon>Burkholderiales</taxon>
        <taxon>Burkholderiaceae</taxon>
        <taxon>Paraburkholderia</taxon>
    </lineage>
</organism>
<dbReference type="RefSeq" id="WP_377711348.1">
    <property type="nucleotide sequence ID" value="NZ_JBHSMP010000013.1"/>
</dbReference>
<keyword evidence="1" id="KW-0812">Transmembrane</keyword>
<keyword evidence="1" id="KW-0472">Membrane</keyword>